<dbReference type="InterPro" id="IPR011051">
    <property type="entry name" value="RmlC_Cupin_sf"/>
</dbReference>
<dbReference type="AlphaFoldDB" id="A0A316UU97"/>
<evidence type="ECO:0000313" key="4">
    <source>
        <dbReference type="Proteomes" id="UP000245884"/>
    </source>
</evidence>
<organism evidence="3 4">
    <name type="scientific">Jaminaea rosea</name>
    <dbReference type="NCBI Taxonomy" id="1569628"/>
    <lineage>
        <taxon>Eukaryota</taxon>
        <taxon>Fungi</taxon>
        <taxon>Dikarya</taxon>
        <taxon>Basidiomycota</taxon>
        <taxon>Ustilaginomycotina</taxon>
        <taxon>Exobasidiomycetes</taxon>
        <taxon>Microstromatales</taxon>
        <taxon>Microstromatales incertae sedis</taxon>
        <taxon>Jaminaea</taxon>
    </lineage>
</organism>
<dbReference type="Proteomes" id="UP000245884">
    <property type="component" value="Unassembled WGS sequence"/>
</dbReference>
<proteinExistence type="predicted"/>
<accession>A0A316UU97</accession>
<dbReference type="EMBL" id="KZ819670">
    <property type="protein sequence ID" value="PWN26675.1"/>
    <property type="molecule type" value="Genomic_DNA"/>
</dbReference>
<dbReference type="SUPFAM" id="SSF51182">
    <property type="entry name" value="RmlC-like cupins"/>
    <property type="match status" value="1"/>
</dbReference>
<dbReference type="InterPro" id="IPR051610">
    <property type="entry name" value="GPI/OXD"/>
</dbReference>
<evidence type="ECO:0000259" key="2">
    <source>
        <dbReference type="Pfam" id="PF07883"/>
    </source>
</evidence>
<protein>
    <recommendedName>
        <fullName evidence="2">Cupin type-2 domain-containing protein</fullName>
    </recommendedName>
</protein>
<dbReference type="InterPro" id="IPR014710">
    <property type="entry name" value="RmlC-like_jellyroll"/>
</dbReference>
<evidence type="ECO:0000313" key="3">
    <source>
        <dbReference type="EMBL" id="PWN26675.1"/>
    </source>
</evidence>
<dbReference type="OrthoDB" id="3511549at2759"/>
<keyword evidence="1" id="KW-0479">Metal-binding</keyword>
<dbReference type="GO" id="GO:0046872">
    <property type="term" value="F:metal ion binding"/>
    <property type="evidence" value="ECO:0007669"/>
    <property type="project" value="UniProtKB-KW"/>
</dbReference>
<gene>
    <name evidence="3" type="ORF">BDZ90DRAFT_280174</name>
</gene>
<dbReference type="InterPro" id="IPR013096">
    <property type="entry name" value="Cupin_2"/>
</dbReference>
<evidence type="ECO:0000256" key="1">
    <source>
        <dbReference type="ARBA" id="ARBA00022723"/>
    </source>
</evidence>
<dbReference type="Pfam" id="PF07883">
    <property type="entry name" value="Cupin_2"/>
    <property type="match status" value="1"/>
</dbReference>
<sequence length="147" mass="15378">MSSSTASASSAGPVHICRAADVGQGSTGQTNGMTRKSAIVGKSNNVCGTLMLSEPHSGSDIHHHGHSDTIVYSVRGHGSIIYGPNEAEQRHDLKPGDWALIPAWAEHKEVNDGDEEVEWVIVRAGAGEPIVVNLPGGWGSSKSQESS</sequence>
<dbReference type="RefSeq" id="XP_025361287.1">
    <property type="nucleotide sequence ID" value="XM_025509249.1"/>
</dbReference>
<dbReference type="Gene3D" id="2.60.120.10">
    <property type="entry name" value="Jelly Rolls"/>
    <property type="match status" value="1"/>
</dbReference>
<keyword evidence="4" id="KW-1185">Reference proteome</keyword>
<dbReference type="PANTHER" id="PTHR35848">
    <property type="entry name" value="OXALATE-BINDING PROTEIN"/>
    <property type="match status" value="1"/>
</dbReference>
<feature type="domain" description="Cupin type-2" evidence="2">
    <location>
        <begin position="51"/>
        <end position="122"/>
    </location>
</feature>
<reference evidence="3 4" key="1">
    <citation type="journal article" date="2018" name="Mol. Biol. Evol.">
        <title>Broad Genomic Sampling Reveals a Smut Pathogenic Ancestry of the Fungal Clade Ustilaginomycotina.</title>
        <authorList>
            <person name="Kijpornyongpan T."/>
            <person name="Mondo S.J."/>
            <person name="Barry K."/>
            <person name="Sandor L."/>
            <person name="Lee J."/>
            <person name="Lipzen A."/>
            <person name="Pangilinan J."/>
            <person name="LaButti K."/>
            <person name="Hainaut M."/>
            <person name="Henrissat B."/>
            <person name="Grigoriev I.V."/>
            <person name="Spatafora J.W."/>
            <person name="Aime M.C."/>
        </authorList>
    </citation>
    <scope>NUCLEOTIDE SEQUENCE [LARGE SCALE GENOMIC DNA]</scope>
    <source>
        <strain evidence="3 4">MCA 5214</strain>
    </source>
</reference>
<name>A0A316UU97_9BASI</name>
<dbReference type="GeneID" id="37031072"/>